<evidence type="ECO:0000313" key="3">
    <source>
        <dbReference type="Proteomes" id="UP001501459"/>
    </source>
</evidence>
<proteinExistence type="predicted"/>
<feature type="domain" description="Protein kinase" evidence="1">
    <location>
        <begin position="26"/>
        <end position="307"/>
    </location>
</feature>
<comment type="caution">
    <text evidence="2">The sequence shown here is derived from an EMBL/GenBank/DDBJ whole genome shotgun (WGS) entry which is preliminary data.</text>
</comment>
<keyword evidence="3" id="KW-1185">Reference proteome</keyword>
<protein>
    <recommendedName>
        <fullName evidence="1">Protein kinase domain-containing protein</fullName>
    </recommendedName>
</protein>
<dbReference type="Proteomes" id="UP001501459">
    <property type="component" value="Unassembled WGS sequence"/>
</dbReference>
<gene>
    <name evidence="2" type="ORF">GCM10008983_15450</name>
</gene>
<dbReference type="SMART" id="SM00220">
    <property type="entry name" value="S_TKc"/>
    <property type="match status" value="1"/>
</dbReference>
<dbReference type="Pfam" id="PF00069">
    <property type="entry name" value="Pkinase"/>
    <property type="match status" value="1"/>
</dbReference>
<accession>A0ABP3J2T5</accession>
<dbReference type="SUPFAM" id="SSF56112">
    <property type="entry name" value="Protein kinase-like (PK-like)"/>
    <property type="match status" value="1"/>
</dbReference>
<evidence type="ECO:0000313" key="2">
    <source>
        <dbReference type="EMBL" id="GAA0439430.1"/>
    </source>
</evidence>
<name>A0ABP3J2T5_9BACI</name>
<dbReference type="Gene3D" id="1.10.510.10">
    <property type="entry name" value="Transferase(Phosphotransferase) domain 1"/>
    <property type="match status" value="1"/>
</dbReference>
<dbReference type="InterPro" id="IPR011009">
    <property type="entry name" value="Kinase-like_dom_sf"/>
</dbReference>
<evidence type="ECO:0000259" key="1">
    <source>
        <dbReference type="PROSITE" id="PS50011"/>
    </source>
</evidence>
<dbReference type="Gene3D" id="3.30.200.20">
    <property type="entry name" value="Phosphorylase Kinase, domain 1"/>
    <property type="match status" value="1"/>
</dbReference>
<organism evidence="2 3">
    <name type="scientific">Lentibacillus halophilus</name>
    <dbReference type="NCBI Taxonomy" id="295065"/>
    <lineage>
        <taxon>Bacteria</taxon>
        <taxon>Bacillati</taxon>
        <taxon>Bacillota</taxon>
        <taxon>Bacilli</taxon>
        <taxon>Bacillales</taxon>
        <taxon>Bacillaceae</taxon>
        <taxon>Lentibacillus</taxon>
    </lineage>
</organism>
<sequence length="307" mass="34973">MSQAWKKLSSIRPGTVIVGKWHQKHYTIRRRLGRGAVGTVYLCEQNGRYAALKISDNAASMTVEVNVLKSLEKVQGNRLGPSLLDVDDWEAFPGDKYVFYVMEYLHGEPLTHFINRHGHEWAGIFMVQLLDDLEQLHQAGWVLGDVKPENMIVVSSPAKVRWIDVGGTTQIGRSIKEYTEFFDRGYWGMGSRRAEPSYDLFALAMIFLTVYYPNRFDKGPDPKGTLFQKLHDVKALRLYRNCLKKALTGSYQSSAHMRNELMAAMNNARARHNHTNNASSYKNSVFKEGIGIMLLTLVYYVSSLFLP</sequence>
<dbReference type="PROSITE" id="PS50011">
    <property type="entry name" value="PROTEIN_KINASE_DOM"/>
    <property type="match status" value="1"/>
</dbReference>
<dbReference type="RefSeq" id="WP_343752240.1">
    <property type="nucleotide sequence ID" value="NZ_BAAADM010000039.1"/>
</dbReference>
<dbReference type="InterPro" id="IPR000719">
    <property type="entry name" value="Prot_kinase_dom"/>
</dbReference>
<reference evidence="3" key="1">
    <citation type="journal article" date="2019" name="Int. J. Syst. Evol. Microbiol.">
        <title>The Global Catalogue of Microorganisms (GCM) 10K type strain sequencing project: providing services to taxonomists for standard genome sequencing and annotation.</title>
        <authorList>
            <consortium name="The Broad Institute Genomics Platform"/>
            <consortium name="The Broad Institute Genome Sequencing Center for Infectious Disease"/>
            <person name="Wu L."/>
            <person name="Ma J."/>
        </authorList>
    </citation>
    <scope>NUCLEOTIDE SEQUENCE [LARGE SCALE GENOMIC DNA]</scope>
    <source>
        <strain evidence="3">JCM 12149</strain>
    </source>
</reference>
<dbReference type="PANTHER" id="PTHR44167">
    <property type="entry name" value="OVARIAN-SPECIFIC SERINE/THREONINE-PROTEIN KINASE LOK-RELATED"/>
    <property type="match status" value="1"/>
</dbReference>
<dbReference type="PANTHER" id="PTHR44167:SF31">
    <property type="entry name" value="PROTEIN CBG02007"/>
    <property type="match status" value="1"/>
</dbReference>
<dbReference type="EMBL" id="BAAADM010000039">
    <property type="protein sequence ID" value="GAA0439430.1"/>
    <property type="molecule type" value="Genomic_DNA"/>
</dbReference>